<organism evidence="1 2">
    <name type="scientific">Pseudomonas syringae pv. apii</name>
    <dbReference type="NCBI Taxonomy" id="81036"/>
    <lineage>
        <taxon>Bacteria</taxon>
        <taxon>Pseudomonadati</taxon>
        <taxon>Pseudomonadota</taxon>
        <taxon>Gammaproteobacteria</taxon>
        <taxon>Pseudomonadales</taxon>
        <taxon>Pseudomonadaceae</taxon>
        <taxon>Pseudomonas</taxon>
    </lineage>
</organism>
<dbReference type="InterPro" id="IPR027417">
    <property type="entry name" value="P-loop_NTPase"/>
</dbReference>
<dbReference type="AlphaFoldDB" id="A0A3M3MW42"/>
<gene>
    <name evidence="1" type="ORF">ALQ49_00973</name>
</gene>
<reference evidence="1 2" key="1">
    <citation type="submission" date="2018-08" db="EMBL/GenBank/DDBJ databases">
        <title>Recombination of ecologically and evolutionarily significant loci maintains genetic cohesion in the Pseudomonas syringae species complex.</title>
        <authorList>
            <person name="Dillon M."/>
            <person name="Thakur S."/>
            <person name="Almeida R.N.D."/>
            <person name="Weir B.S."/>
            <person name="Guttman D.S."/>
        </authorList>
    </citation>
    <scope>NUCLEOTIDE SEQUENCE [LARGE SCALE GENOMIC DNA]</scope>
    <source>
        <strain evidence="1 2">1089_5</strain>
    </source>
</reference>
<evidence type="ECO:0000313" key="1">
    <source>
        <dbReference type="EMBL" id="RMN95720.1"/>
    </source>
</evidence>
<dbReference type="SUPFAM" id="SSF52540">
    <property type="entry name" value="P-loop containing nucleoside triphosphate hydrolases"/>
    <property type="match status" value="1"/>
</dbReference>
<dbReference type="EMBL" id="RBPL01000071">
    <property type="protein sequence ID" value="RMN95720.1"/>
    <property type="molecule type" value="Genomic_DNA"/>
</dbReference>
<accession>A0A3M3MW42</accession>
<sequence>MQLSAFCLDDSQNLKRQFIQNFLKFKGLKHMSVQTTAPQLSGEDLLQTARCEDLLYDQIKQVSVLGDFERRIIDSLKGSGANLLEGARGVGKSMLLRMAEIELDIAFPVDKKLGVYVNFKTSTLLEGVKADERDAFQIWVNIKILEALHEKMLALNLIAKTGVADPYQRVFGVSSVLETKAMLEEKIHLLQKLAFSRNAHAEILGQIGEDFLAKAQDTSFLVNIIKDVAELFSLNKIVFFFDEAAHTFIPAQQNIFFEIFKLLHGGMVACKAAVYPTVTNYGRNFEVGQDAIVLPVVRFDPGESGRRENRLHFRSILEKRLPKTSGLRKKIFPRGAELDLCIDLSNGNPRALLHILNSSLSSNTALSERSVGLAVQNYVDQALIPYHQSLSKRLPKYSSHIRVGLDLLRGYIIPEVRTKNHRKTKSEYQSVFFTLQRDMSPNLKLALDILSYSGMVSQLGTVKIANGTGPRYMINLAMMATEKGFDTSKTPDAIARLSLTDYREFSSADPQIKIYLDSLLLPTETCSECNAPLQQNAKFCSDCGNKITEVSIVSTLLEESIDGLSVSERLKNRIRPKFSTVGSVVQAKRDELMAIAYIKDVRSRIIKNAADEFISG</sequence>
<name>A0A3M3MW42_9PSED</name>
<evidence type="ECO:0000313" key="2">
    <source>
        <dbReference type="Proteomes" id="UP000278062"/>
    </source>
</evidence>
<evidence type="ECO:0008006" key="3">
    <source>
        <dbReference type="Google" id="ProtNLM"/>
    </source>
</evidence>
<dbReference type="Proteomes" id="UP000278062">
    <property type="component" value="Unassembled WGS sequence"/>
</dbReference>
<proteinExistence type="predicted"/>
<protein>
    <recommendedName>
        <fullName evidence="3">Zinc ribbon domain-containing protein</fullName>
    </recommendedName>
</protein>
<comment type="caution">
    <text evidence="1">The sequence shown here is derived from an EMBL/GenBank/DDBJ whole genome shotgun (WGS) entry which is preliminary data.</text>
</comment>